<dbReference type="RefSeq" id="WP_086488948.1">
    <property type="nucleotide sequence ID" value="NZ_MSLT01000023.1"/>
</dbReference>
<organism evidence="1 2">
    <name type="scientific">Thioflexithrix psekupsensis</name>
    <dbReference type="NCBI Taxonomy" id="1570016"/>
    <lineage>
        <taxon>Bacteria</taxon>
        <taxon>Pseudomonadati</taxon>
        <taxon>Pseudomonadota</taxon>
        <taxon>Gammaproteobacteria</taxon>
        <taxon>Thiotrichales</taxon>
        <taxon>Thioflexithrix</taxon>
    </lineage>
</organism>
<evidence type="ECO:0000313" key="2">
    <source>
        <dbReference type="Proteomes" id="UP000194798"/>
    </source>
</evidence>
<sequence length="123" mass="13242">MNNPSDCGISVPDKTLTFTQADLDSSHQQGVQKCVDNPSDCGIPVPDKTLTFTQADLDSSYQRGEQSCKIAGAVKIGTDLGFTVPNMLLPMADGSIMDIWAKFTFMDNGSENILFMLTDIGSN</sequence>
<dbReference type="AlphaFoldDB" id="A0A251X3F9"/>
<dbReference type="EMBL" id="MSLT01000023">
    <property type="protein sequence ID" value="OUD12033.1"/>
    <property type="molecule type" value="Genomic_DNA"/>
</dbReference>
<protein>
    <submittedName>
        <fullName evidence="1">Uncharacterized protein</fullName>
    </submittedName>
</protein>
<accession>A0A251X3F9</accession>
<name>A0A251X3F9_9GAMM</name>
<gene>
    <name evidence="1" type="ORF">TPSD3_12920</name>
</gene>
<keyword evidence="2" id="KW-1185">Reference proteome</keyword>
<reference evidence="1 2" key="1">
    <citation type="submission" date="2016-12" db="EMBL/GenBank/DDBJ databases">
        <title>Thioflexothrix psekupsii D3 genome sequencing and assembly.</title>
        <authorList>
            <person name="Fomenkov A."/>
            <person name="Vincze T."/>
            <person name="Grabovich M."/>
            <person name="Anton B.P."/>
            <person name="Dubinina G."/>
            <person name="Orlova M."/>
            <person name="Belousova E."/>
            <person name="Roberts R.J."/>
        </authorList>
    </citation>
    <scope>NUCLEOTIDE SEQUENCE [LARGE SCALE GENOMIC DNA]</scope>
    <source>
        <strain evidence="1">D3</strain>
    </source>
</reference>
<dbReference type="Proteomes" id="UP000194798">
    <property type="component" value="Unassembled WGS sequence"/>
</dbReference>
<comment type="caution">
    <text evidence="1">The sequence shown here is derived from an EMBL/GenBank/DDBJ whole genome shotgun (WGS) entry which is preliminary data.</text>
</comment>
<proteinExistence type="predicted"/>
<evidence type="ECO:0000313" key="1">
    <source>
        <dbReference type="EMBL" id="OUD12033.1"/>
    </source>
</evidence>